<organism evidence="1 2">
    <name type="scientific">Saliniradius amylolyticus</name>
    <dbReference type="NCBI Taxonomy" id="2183582"/>
    <lineage>
        <taxon>Bacteria</taxon>
        <taxon>Pseudomonadati</taxon>
        <taxon>Pseudomonadota</taxon>
        <taxon>Gammaproteobacteria</taxon>
        <taxon>Alteromonadales</taxon>
        <taxon>Alteromonadaceae</taxon>
        <taxon>Saliniradius</taxon>
    </lineage>
</organism>
<dbReference type="OrthoDB" id="208599at2"/>
<name>A0A2S2E1Z4_9ALTE</name>
<keyword evidence="2" id="KW-1185">Reference proteome</keyword>
<evidence type="ECO:0000313" key="2">
    <source>
        <dbReference type="Proteomes" id="UP000245728"/>
    </source>
</evidence>
<proteinExistence type="predicted"/>
<dbReference type="AlphaFoldDB" id="A0A2S2E1Z4"/>
<protein>
    <submittedName>
        <fullName evidence="1">Uncharacterized protein</fullName>
    </submittedName>
</protein>
<gene>
    <name evidence="1" type="ORF">HMF8227_01182</name>
</gene>
<dbReference type="EMBL" id="CP029347">
    <property type="protein sequence ID" value="AWL11663.1"/>
    <property type="molecule type" value="Genomic_DNA"/>
</dbReference>
<reference evidence="1 2" key="1">
    <citation type="submission" date="2018-05" db="EMBL/GenBank/DDBJ databases">
        <title>Salinimonas sp. HMF8227 Genome sequencing and assembly.</title>
        <authorList>
            <person name="Kang H."/>
            <person name="Kang J."/>
            <person name="Cha I."/>
            <person name="Kim H."/>
            <person name="Joh K."/>
        </authorList>
    </citation>
    <scope>NUCLEOTIDE SEQUENCE [LARGE SCALE GENOMIC DNA]</scope>
    <source>
        <strain evidence="1 2">HMF8227</strain>
    </source>
</reference>
<sequence>MIWAVVIVLLLAAGFWTVLRKKHMQNWFWAYLRQRWMPGRSKCQSGPVHIMFSFVDHFEPQWGRDISLEQERQRVDLWMRRYPELVKGHQDADGRPPQHTFFYPEEEYRFEHLDKLAWLCQQGFGEIEVHLHHDDDTAENLRQTLTDFASRLHEAHGALSPDPESGQLMYGFIHGNWTLDNSAPDGSLCGVNNELIVLRETGCYADFTFPSAPHCTQPSTINSIYYAKDDPTAPKSHDKGRAVTCGGKAWGDLLLVNGPLMLNWKVRKKGVFPQIENADIRAGMEPTPERVDLWVKANVHVTGQPNWRFIKIHTHGTQEKDAEVLLGKPAEQMFSYLESTYNDGQNYCLHYVNSREMYNIIKAAEAGKSGNPNDYRDFILPAPSYKTSLKP</sequence>
<dbReference type="KEGG" id="salh:HMF8227_01182"/>
<accession>A0A2S2E1Z4</accession>
<evidence type="ECO:0000313" key="1">
    <source>
        <dbReference type="EMBL" id="AWL11663.1"/>
    </source>
</evidence>
<dbReference type="RefSeq" id="WP_109339288.1">
    <property type="nucleotide sequence ID" value="NZ_CP029347.1"/>
</dbReference>
<dbReference type="Proteomes" id="UP000245728">
    <property type="component" value="Chromosome"/>
</dbReference>